<dbReference type="KEGG" id="rfo:REIFOR_03237"/>
<dbReference type="EMBL" id="CP011797">
    <property type="protein sequence ID" value="ATX78343.1"/>
    <property type="molecule type" value="Genomic_DNA"/>
</dbReference>
<dbReference type="OrthoDB" id="9837901at2"/>
<keyword evidence="3" id="KW-1185">Reference proteome</keyword>
<reference evidence="2 3" key="1">
    <citation type="journal article" date="2017" name="Environ. Microbiol.">
        <title>Genomic and physiological analyses of 'Reinekea forsetii' reveal a versatile opportunistic lifestyle during spring algae blooms.</title>
        <authorList>
            <person name="Avci B."/>
            <person name="Hahnke R.L."/>
            <person name="Chafee M."/>
            <person name="Fischer T."/>
            <person name="Gruber-Vodicka H."/>
            <person name="Tegetmeyer H.E."/>
            <person name="Harder J."/>
            <person name="Fuchs B.M."/>
            <person name="Amann R.I."/>
            <person name="Teeling H."/>
        </authorList>
    </citation>
    <scope>NUCLEOTIDE SEQUENCE [LARGE SCALE GENOMIC DNA]</scope>
    <source>
        <strain evidence="2 3">Hel1_31_D35</strain>
    </source>
</reference>
<dbReference type="Proteomes" id="UP000229757">
    <property type="component" value="Chromosome"/>
</dbReference>
<evidence type="ECO:0000313" key="3">
    <source>
        <dbReference type="Proteomes" id="UP000229757"/>
    </source>
</evidence>
<evidence type="ECO:0000313" key="2">
    <source>
        <dbReference type="EMBL" id="ATX78343.1"/>
    </source>
</evidence>
<organism evidence="2 3">
    <name type="scientific">Reinekea forsetii</name>
    <dbReference type="NCBI Taxonomy" id="1336806"/>
    <lineage>
        <taxon>Bacteria</taxon>
        <taxon>Pseudomonadati</taxon>
        <taxon>Pseudomonadota</taxon>
        <taxon>Gammaproteobacteria</taxon>
        <taxon>Oceanospirillales</taxon>
        <taxon>Saccharospirillaceae</taxon>
        <taxon>Reinekea</taxon>
    </lineage>
</organism>
<feature type="chain" id="PRO_5014959635" evidence="1">
    <location>
        <begin position="19"/>
        <end position="317"/>
    </location>
</feature>
<name>A0A2K8KUG9_9GAMM</name>
<proteinExistence type="predicted"/>
<sequence>MKPLVMLYLILLTLPAQAKTSLYGQANGYGQLAASDAGSNVQLETHLSEFGFRGDTPVAANSAFFDLAVGLVTYAQDGCCPQLVRSEVGLRSDQGALTLFYGDSPLARSNKFFTLMHRDPDALTGALGYSQASSDNLAVGLGSVDGLSYRAPVIADRLQLEWAVIPAERLGGETGLSFAADYADARRRLSLALELNGTHQNSQLMRLIGDWVSKGLTVGAGLQLSTSSVSDARALTLISFTRIPFRLASNPSTLRWLVSANRLISPGSADQEQYYTSLVQELNLTDKVSAFGFVELDWPDRAAERVAYAGVGLNIEF</sequence>
<feature type="signal peptide" evidence="1">
    <location>
        <begin position="1"/>
        <end position="18"/>
    </location>
</feature>
<evidence type="ECO:0000256" key="1">
    <source>
        <dbReference type="SAM" id="SignalP"/>
    </source>
</evidence>
<dbReference type="SUPFAM" id="SSF56935">
    <property type="entry name" value="Porins"/>
    <property type="match status" value="1"/>
</dbReference>
<gene>
    <name evidence="2" type="ORF">REIFOR_03237</name>
</gene>
<accession>A0A2K8KUG9</accession>
<dbReference type="RefSeq" id="WP_100258539.1">
    <property type="nucleotide sequence ID" value="NZ_CP011797.1"/>
</dbReference>
<protein>
    <submittedName>
        <fullName evidence="2">Nucleoid occlusion protein</fullName>
    </submittedName>
</protein>
<keyword evidence="1" id="KW-0732">Signal</keyword>
<dbReference type="AlphaFoldDB" id="A0A2K8KUG9"/>